<name>A0A4Y2DJR2_ARAVE</name>
<dbReference type="EMBL" id="BGPR01000382">
    <property type="protein sequence ID" value="GBM17012.1"/>
    <property type="molecule type" value="Genomic_DNA"/>
</dbReference>
<gene>
    <name evidence="1" type="ORF">AVEN_133286_1</name>
</gene>
<proteinExistence type="predicted"/>
<protein>
    <submittedName>
        <fullName evidence="1">Uncharacterized protein</fullName>
    </submittedName>
</protein>
<dbReference type="Proteomes" id="UP000499080">
    <property type="component" value="Unassembled WGS sequence"/>
</dbReference>
<keyword evidence="2" id="KW-1185">Reference proteome</keyword>
<evidence type="ECO:0000313" key="2">
    <source>
        <dbReference type="Proteomes" id="UP000499080"/>
    </source>
</evidence>
<accession>A0A4Y2DJR2</accession>
<reference evidence="1 2" key="1">
    <citation type="journal article" date="2019" name="Sci. Rep.">
        <title>Orb-weaving spider Araneus ventricosus genome elucidates the spidroin gene catalogue.</title>
        <authorList>
            <person name="Kono N."/>
            <person name="Nakamura H."/>
            <person name="Ohtoshi R."/>
            <person name="Moran D.A.P."/>
            <person name="Shinohara A."/>
            <person name="Yoshida Y."/>
            <person name="Fujiwara M."/>
            <person name="Mori M."/>
            <person name="Tomita M."/>
            <person name="Arakawa K."/>
        </authorList>
    </citation>
    <scope>NUCLEOTIDE SEQUENCE [LARGE SCALE GENOMIC DNA]</scope>
</reference>
<dbReference type="Gene3D" id="2.40.70.10">
    <property type="entry name" value="Acid Proteases"/>
    <property type="match status" value="1"/>
</dbReference>
<comment type="caution">
    <text evidence="1">The sequence shown here is derived from an EMBL/GenBank/DDBJ whole genome shotgun (WGS) entry which is preliminary data.</text>
</comment>
<sequence>MVVTITLADGSRTTMETCTVPVSIDIEERNVPINMLALPKEKDNRKLLGSDFLEMSGIVQDLKNKRLYFSDKPYQKIYFRKTLDVNSLQTAGSIIANSCHIREEEGTPLTSEQRGKMLDSTFSKQLTVSLSQSETLPLMWNTT</sequence>
<dbReference type="InterPro" id="IPR021109">
    <property type="entry name" value="Peptidase_aspartic_dom_sf"/>
</dbReference>
<evidence type="ECO:0000313" key="1">
    <source>
        <dbReference type="EMBL" id="GBM17012.1"/>
    </source>
</evidence>
<dbReference type="AlphaFoldDB" id="A0A4Y2DJR2"/>
<organism evidence="1 2">
    <name type="scientific">Araneus ventricosus</name>
    <name type="common">Orbweaver spider</name>
    <name type="synonym">Epeira ventricosa</name>
    <dbReference type="NCBI Taxonomy" id="182803"/>
    <lineage>
        <taxon>Eukaryota</taxon>
        <taxon>Metazoa</taxon>
        <taxon>Ecdysozoa</taxon>
        <taxon>Arthropoda</taxon>
        <taxon>Chelicerata</taxon>
        <taxon>Arachnida</taxon>
        <taxon>Araneae</taxon>
        <taxon>Araneomorphae</taxon>
        <taxon>Entelegynae</taxon>
        <taxon>Araneoidea</taxon>
        <taxon>Araneidae</taxon>
        <taxon>Araneus</taxon>
    </lineage>
</organism>